<dbReference type="InterPro" id="IPR051945">
    <property type="entry name" value="RRM_MRD1_RNA_proc_ribogen"/>
</dbReference>
<organism evidence="9 10">
    <name type="scientific">Starmerella bacillaris</name>
    <name type="common">Yeast</name>
    <name type="synonym">Candida zemplinina</name>
    <dbReference type="NCBI Taxonomy" id="1247836"/>
    <lineage>
        <taxon>Eukaryota</taxon>
        <taxon>Fungi</taxon>
        <taxon>Dikarya</taxon>
        <taxon>Ascomycota</taxon>
        <taxon>Saccharomycotina</taxon>
        <taxon>Dipodascomycetes</taxon>
        <taxon>Dipodascales</taxon>
        <taxon>Trichomonascaceae</taxon>
        <taxon>Starmerella</taxon>
    </lineage>
</organism>
<evidence type="ECO:0000256" key="1">
    <source>
        <dbReference type="ARBA" id="ARBA00004123"/>
    </source>
</evidence>
<evidence type="ECO:0000256" key="3">
    <source>
        <dbReference type="ARBA" id="ARBA00022884"/>
    </source>
</evidence>
<dbReference type="EMBL" id="BTGC01000008">
    <property type="protein sequence ID" value="GMM51584.1"/>
    <property type="molecule type" value="Genomic_DNA"/>
</dbReference>
<proteinExistence type="predicted"/>
<dbReference type="CDD" id="cd12320">
    <property type="entry name" value="RRM6_RBM19_RRM5_MRD1"/>
    <property type="match status" value="1"/>
</dbReference>
<feature type="domain" description="RRM" evidence="8">
    <location>
        <begin position="669"/>
        <end position="746"/>
    </location>
</feature>
<dbReference type="PANTHER" id="PTHR48039:SF5">
    <property type="entry name" value="RNA-BINDING PROTEIN 28"/>
    <property type="match status" value="1"/>
</dbReference>
<comment type="caution">
    <text evidence="9">The sequence shown here is derived from an EMBL/GenBank/DDBJ whole genome shotgun (WGS) entry which is preliminary data.</text>
</comment>
<evidence type="ECO:0000313" key="9">
    <source>
        <dbReference type="EMBL" id="GMM51584.1"/>
    </source>
</evidence>
<comment type="subcellular location">
    <subcellularLocation>
        <location evidence="1">Nucleus</location>
    </subcellularLocation>
</comment>
<dbReference type="InterPro" id="IPR035979">
    <property type="entry name" value="RBD_domain_sf"/>
</dbReference>
<sequence length="787" mass="87901">MSRVIVKNLPSKADEIAIRSQFESQGVITDVKLIRKRGGASRRFAFVGFKTDAEAEKAASYLNNSYMGSSKIEVSLAKSINDAELVAHKKRRLADTLEAEETPKENINADKKDAKLEEFLSVMQPQKKVAMWKNDSTSTGAKDTVAAEAGIATSTTAGTDADAEIEDNDEDDIVDMTKFKEQQSTEADEQPEDIEEVEEEWVPQVSEEPKPQSNMSDLDWLRNKHTLIRENGEKVDLPPPEEEMEVDATVDQPVQSTKQSNRLFVRNLSYSVTNEELEPLFSQYGTIKQLHIPLNKHTDQPIGIAFCEFEDDVDAQRALENLDGHSFQGRLMHVIPADAQKSYVLDEFDLQQMPLKKQKAIKRRLQAAKQQFSWNSLYMNPDTVLESAAKKIGVSKSEIMDPTNSNMAVKQALAESSMLESIQQYFKQKNIDLNKFKVKSGGKLSDTVILVKNLPFTVNGDELQDMFAQYGEVVRTLMPPDRGIAIVQFKTAGDGRRAFQKLAFRRVGESIMYLQKAPQGVLDEAADNSDDSEKSKQQDSKEDSKAAKSSSSLLLPEQTLAQTDVLPDARTSVFIKNLNFSTQTSSIFKLFQPFAGFITAVIKMKPDPNNKDKQLSMGFGFAEFRTLHDAELAIAALQNHSLDGHKLELKISNRGQSKSRPDSQNSATTKIVIKNIPFETTKKDIVELFGTFGKLRSVRVPRKHNRQTRGFAFAEFVTLAEAEHALNSLQGAHLLGRRLVMDFAEADVEDAETEISRMEQKVAQQVGAVTAADMRTGQQRGIDLEDD</sequence>
<dbReference type="InterPro" id="IPR000504">
    <property type="entry name" value="RRM_dom"/>
</dbReference>
<protein>
    <submittedName>
        <fullName evidence="9">RNA-binding ribosome biosynthesis protein</fullName>
    </submittedName>
</protein>
<dbReference type="Pfam" id="PF00076">
    <property type="entry name" value="RRM_1"/>
    <property type="match status" value="5"/>
</dbReference>
<dbReference type="InterPro" id="IPR012677">
    <property type="entry name" value="Nucleotide-bd_a/b_plait_sf"/>
</dbReference>
<feature type="domain" description="RRM" evidence="8">
    <location>
        <begin position="447"/>
        <end position="519"/>
    </location>
</feature>
<keyword evidence="6" id="KW-0175">Coiled coil</keyword>
<dbReference type="Gene3D" id="3.30.70.330">
    <property type="match status" value="5"/>
</dbReference>
<dbReference type="PROSITE" id="PS50102">
    <property type="entry name" value="RRM"/>
    <property type="match status" value="5"/>
</dbReference>
<feature type="domain" description="RRM" evidence="8">
    <location>
        <begin position="261"/>
        <end position="339"/>
    </location>
</feature>
<feature type="coiled-coil region" evidence="6">
    <location>
        <begin position="741"/>
        <end position="768"/>
    </location>
</feature>
<evidence type="ECO:0000313" key="10">
    <source>
        <dbReference type="Proteomes" id="UP001362899"/>
    </source>
</evidence>
<evidence type="ECO:0000256" key="6">
    <source>
        <dbReference type="SAM" id="Coils"/>
    </source>
</evidence>
<feature type="domain" description="RRM" evidence="8">
    <location>
        <begin position="571"/>
        <end position="654"/>
    </location>
</feature>
<keyword evidence="3 5" id="KW-0694">RNA-binding</keyword>
<feature type="domain" description="RRM" evidence="8">
    <location>
        <begin position="2"/>
        <end position="79"/>
    </location>
</feature>
<dbReference type="AlphaFoldDB" id="A0AAV5RJ58"/>
<keyword evidence="2" id="KW-0677">Repeat</keyword>
<evidence type="ECO:0000256" key="7">
    <source>
        <dbReference type="SAM" id="MobiDB-lite"/>
    </source>
</evidence>
<feature type="region of interest" description="Disordered" evidence="7">
    <location>
        <begin position="524"/>
        <end position="552"/>
    </location>
</feature>
<accession>A0AAV5RJ58</accession>
<dbReference type="GO" id="GO:0003729">
    <property type="term" value="F:mRNA binding"/>
    <property type="evidence" value="ECO:0007669"/>
    <property type="project" value="TreeGrafter"/>
</dbReference>
<name>A0AAV5RJ58_STABA</name>
<evidence type="ECO:0000256" key="4">
    <source>
        <dbReference type="ARBA" id="ARBA00023242"/>
    </source>
</evidence>
<dbReference type="GO" id="GO:0005730">
    <property type="term" value="C:nucleolus"/>
    <property type="evidence" value="ECO:0007669"/>
    <property type="project" value="TreeGrafter"/>
</dbReference>
<evidence type="ECO:0000256" key="2">
    <source>
        <dbReference type="ARBA" id="ARBA00022737"/>
    </source>
</evidence>
<evidence type="ECO:0000259" key="8">
    <source>
        <dbReference type="PROSITE" id="PS50102"/>
    </source>
</evidence>
<feature type="compositionally biased region" description="Basic and acidic residues" evidence="7">
    <location>
        <begin position="531"/>
        <end position="546"/>
    </location>
</feature>
<evidence type="ECO:0000256" key="5">
    <source>
        <dbReference type="PROSITE-ProRule" id="PRU00176"/>
    </source>
</evidence>
<dbReference type="CDD" id="cd12565">
    <property type="entry name" value="RRM1_MRD1"/>
    <property type="match status" value="1"/>
</dbReference>
<gene>
    <name evidence="9" type="ORF">DASB73_025470</name>
</gene>
<keyword evidence="10" id="KW-1185">Reference proteome</keyword>
<dbReference type="Proteomes" id="UP001362899">
    <property type="component" value="Unassembled WGS sequence"/>
</dbReference>
<dbReference type="SUPFAM" id="SSF54928">
    <property type="entry name" value="RNA-binding domain, RBD"/>
    <property type="match status" value="3"/>
</dbReference>
<reference evidence="9 10" key="1">
    <citation type="journal article" date="2023" name="Elife">
        <title>Identification of key yeast species and microbe-microbe interactions impacting larval growth of Drosophila in the wild.</title>
        <authorList>
            <person name="Mure A."/>
            <person name="Sugiura Y."/>
            <person name="Maeda R."/>
            <person name="Honda K."/>
            <person name="Sakurai N."/>
            <person name="Takahashi Y."/>
            <person name="Watada M."/>
            <person name="Katoh T."/>
            <person name="Gotoh A."/>
            <person name="Gotoh Y."/>
            <person name="Taniguchi I."/>
            <person name="Nakamura K."/>
            <person name="Hayashi T."/>
            <person name="Katayama T."/>
            <person name="Uemura T."/>
            <person name="Hattori Y."/>
        </authorList>
    </citation>
    <scope>NUCLEOTIDE SEQUENCE [LARGE SCALE GENOMIC DNA]</scope>
    <source>
        <strain evidence="9 10">SB-73</strain>
    </source>
</reference>
<keyword evidence="4" id="KW-0539">Nucleus</keyword>
<dbReference type="SMART" id="SM00360">
    <property type="entry name" value="RRM"/>
    <property type="match status" value="5"/>
</dbReference>
<dbReference type="PANTHER" id="PTHR48039">
    <property type="entry name" value="RNA-BINDING MOTIF PROTEIN 14B"/>
    <property type="match status" value="1"/>
</dbReference>